<protein>
    <submittedName>
        <fullName evidence="1">Uncharacterized protein</fullName>
    </submittedName>
</protein>
<reference evidence="1" key="1">
    <citation type="submission" date="2014-11" db="EMBL/GenBank/DDBJ databases">
        <authorList>
            <person name="Amaro Gonzalez C."/>
        </authorList>
    </citation>
    <scope>NUCLEOTIDE SEQUENCE</scope>
</reference>
<dbReference type="AlphaFoldDB" id="A0A0E9X016"/>
<accession>A0A0E9X016</accession>
<reference evidence="1" key="2">
    <citation type="journal article" date="2015" name="Fish Shellfish Immunol.">
        <title>Early steps in the European eel (Anguilla anguilla)-Vibrio vulnificus interaction in the gills: Role of the RtxA13 toxin.</title>
        <authorList>
            <person name="Callol A."/>
            <person name="Pajuelo D."/>
            <person name="Ebbesson L."/>
            <person name="Teles M."/>
            <person name="MacKenzie S."/>
            <person name="Amaro C."/>
        </authorList>
    </citation>
    <scope>NUCLEOTIDE SEQUENCE</scope>
</reference>
<sequence length="68" mass="7808">MPAFSKLNRIFHCPNLDHPHSVLAPSLQAQEQTHLTMHRKKSFRVTSLHPNFDSLRPFSKSNVDISTL</sequence>
<proteinExistence type="predicted"/>
<organism evidence="1">
    <name type="scientific">Anguilla anguilla</name>
    <name type="common">European freshwater eel</name>
    <name type="synonym">Muraena anguilla</name>
    <dbReference type="NCBI Taxonomy" id="7936"/>
    <lineage>
        <taxon>Eukaryota</taxon>
        <taxon>Metazoa</taxon>
        <taxon>Chordata</taxon>
        <taxon>Craniata</taxon>
        <taxon>Vertebrata</taxon>
        <taxon>Euteleostomi</taxon>
        <taxon>Actinopterygii</taxon>
        <taxon>Neopterygii</taxon>
        <taxon>Teleostei</taxon>
        <taxon>Anguilliformes</taxon>
        <taxon>Anguillidae</taxon>
        <taxon>Anguilla</taxon>
    </lineage>
</organism>
<name>A0A0E9X016_ANGAN</name>
<evidence type="ECO:0000313" key="1">
    <source>
        <dbReference type="EMBL" id="JAH95934.1"/>
    </source>
</evidence>
<dbReference type="EMBL" id="GBXM01012643">
    <property type="protein sequence ID" value="JAH95934.1"/>
    <property type="molecule type" value="Transcribed_RNA"/>
</dbReference>